<proteinExistence type="predicted"/>
<feature type="transmembrane region" description="Helical" evidence="2">
    <location>
        <begin position="183"/>
        <end position="203"/>
    </location>
</feature>
<keyword evidence="2" id="KW-0472">Membrane</keyword>
<feature type="region of interest" description="Disordered" evidence="1">
    <location>
        <begin position="1"/>
        <end position="33"/>
    </location>
</feature>
<accession>A0A8H7YZX6</accession>
<gene>
    <name evidence="3" type="ORF">I7I52_09772</name>
</gene>
<sequence length="237" mass="27322">MRSQSQPIIRPDRLVQHSHAKRRQADEPQTSHRAKKVVFCYEPTTANPPPLKYRATTPQYSPIHANTDQVVDHRPGIRAFEHSILASWRRRIGVGFCVSNASSPPAPIRPCRGEARCRQWPFIRQVLLCNPRTWTSSSRPHLEQLGEQGRRPKANLSPRPVGNRVIQQIWVLRIQFLRRAKRCSIYLCIFVWKGGVLYAYRYIFDEELRNPATLPNESLTTLSSVLANLRFEPVPLS</sequence>
<dbReference type="Proteomes" id="UP000670092">
    <property type="component" value="Unassembled WGS sequence"/>
</dbReference>
<organism evidence="3 4">
    <name type="scientific">Ajellomyces capsulatus</name>
    <name type="common">Darling's disease fungus</name>
    <name type="synonym">Histoplasma capsulatum</name>
    <dbReference type="NCBI Taxonomy" id="5037"/>
    <lineage>
        <taxon>Eukaryota</taxon>
        <taxon>Fungi</taxon>
        <taxon>Dikarya</taxon>
        <taxon>Ascomycota</taxon>
        <taxon>Pezizomycotina</taxon>
        <taxon>Eurotiomycetes</taxon>
        <taxon>Eurotiomycetidae</taxon>
        <taxon>Onygenales</taxon>
        <taxon>Ajellomycetaceae</taxon>
        <taxon>Histoplasma</taxon>
    </lineage>
</organism>
<reference evidence="3 4" key="1">
    <citation type="submission" date="2021-01" db="EMBL/GenBank/DDBJ databases">
        <title>Chromosome-level genome assembly of a human fungal pathogen reveals clustering of transcriptionally co-regulated genes.</title>
        <authorList>
            <person name="Voorhies M."/>
            <person name="Cohen S."/>
            <person name="Shea T.P."/>
            <person name="Petrus S."/>
            <person name="Munoz J.F."/>
            <person name="Poplawski S."/>
            <person name="Goldman W.E."/>
            <person name="Michael T."/>
            <person name="Cuomo C.A."/>
            <person name="Sil A."/>
            <person name="Beyhan S."/>
        </authorList>
    </citation>
    <scope>NUCLEOTIDE SEQUENCE [LARGE SCALE GENOMIC DNA]</scope>
    <source>
        <strain evidence="3 4">G184AR</strain>
    </source>
</reference>
<dbReference type="EMBL" id="JAEVHI010000002">
    <property type="protein sequence ID" value="KAG5299453.1"/>
    <property type="molecule type" value="Genomic_DNA"/>
</dbReference>
<dbReference type="AlphaFoldDB" id="A0A8H7YZX6"/>
<dbReference type="OrthoDB" id="10407266at2759"/>
<evidence type="ECO:0000313" key="4">
    <source>
        <dbReference type="Proteomes" id="UP000670092"/>
    </source>
</evidence>
<keyword evidence="2" id="KW-0812">Transmembrane</keyword>
<keyword evidence="2" id="KW-1133">Transmembrane helix</keyword>
<evidence type="ECO:0000256" key="1">
    <source>
        <dbReference type="SAM" id="MobiDB-lite"/>
    </source>
</evidence>
<dbReference type="VEuPathDB" id="FungiDB:I7I52_09772"/>
<feature type="compositionally biased region" description="Basic and acidic residues" evidence="1">
    <location>
        <begin position="140"/>
        <end position="150"/>
    </location>
</feature>
<comment type="caution">
    <text evidence="3">The sequence shown here is derived from an EMBL/GenBank/DDBJ whole genome shotgun (WGS) entry which is preliminary data.</text>
</comment>
<protein>
    <submittedName>
        <fullName evidence="3">Uncharacterized protein</fullName>
    </submittedName>
</protein>
<name>A0A8H7YZX6_AJECA</name>
<feature type="region of interest" description="Disordered" evidence="1">
    <location>
        <begin position="137"/>
        <end position="157"/>
    </location>
</feature>
<evidence type="ECO:0000313" key="3">
    <source>
        <dbReference type="EMBL" id="KAG5299453.1"/>
    </source>
</evidence>
<evidence type="ECO:0000256" key="2">
    <source>
        <dbReference type="SAM" id="Phobius"/>
    </source>
</evidence>